<dbReference type="Pfam" id="PF01381">
    <property type="entry name" value="HTH_3"/>
    <property type="match status" value="1"/>
</dbReference>
<evidence type="ECO:0000313" key="3">
    <source>
        <dbReference type="EMBL" id="QER87203.1"/>
    </source>
</evidence>
<proteinExistence type="predicted"/>
<dbReference type="SMART" id="SM00530">
    <property type="entry name" value="HTH_XRE"/>
    <property type="match status" value="1"/>
</dbReference>
<reference evidence="3 4" key="1">
    <citation type="submission" date="2019-09" db="EMBL/GenBank/DDBJ databases">
        <title>Draft genome sequence of the Ebosin-producing strain Streptomyces sp. 139.</title>
        <authorList>
            <person name="Ai L."/>
            <person name="Geng M."/>
            <person name="Ma M."/>
            <person name="Bai L."/>
        </authorList>
    </citation>
    <scope>NUCLEOTIDE SEQUENCE [LARGE SCALE GENOMIC DNA]</scope>
    <source>
        <strain evidence="3 4">139</strain>
    </source>
</reference>
<feature type="compositionally biased region" description="Basic and acidic residues" evidence="1">
    <location>
        <begin position="72"/>
        <end position="83"/>
    </location>
</feature>
<dbReference type="CDD" id="cd00093">
    <property type="entry name" value="HTH_XRE"/>
    <property type="match status" value="1"/>
</dbReference>
<name>A0ABX5ZS04_STRTE</name>
<accession>A0ABX5ZS04</accession>
<dbReference type="EMBL" id="CP043959">
    <property type="protein sequence ID" value="QER87203.1"/>
    <property type="molecule type" value="Genomic_DNA"/>
</dbReference>
<organism evidence="3 4">
    <name type="scientific">Streptomyces tendae</name>
    <dbReference type="NCBI Taxonomy" id="1932"/>
    <lineage>
        <taxon>Bacteria</taxon>
        <taxon>Bacillati</taxon>
        <taxon>Actinomycetota</taxon>
        <taxon>Actinomycetes</taxon>
        <taxon>Kitasatosporales</taxon>
        <taxon>Streptomycetaceae</taxon>
        <taxon>Streptomyces</taxon>
    </lineage>
</organism>
<keyword evidence="4" id="KW-1185">Reference proteome</keyword>
<feature type="region of interest" description="Disordered" evidence="1">
    <location>
        <begin position="39"/>
        <end position="153"/>
    </location>
</feature>
<gene>
    <name evidence="3" type="ORF">F3L20_16030</name>
</gene>
<protein>
    <submittedName>
        <fullName evidence="3">Helix-turn-helix transcriptional regulator</fullName>
    </submittedName>
</protein>
<evidence type="ECO:0000256" key="1">
    <source>
        <dbReference type="SAM" id="MobiDB-lite"/>
    </source>
</evidence>
<dbReference type="SUPFAM" id="SSF47413">
    <property type="entry name" value="lambda repressor-like DNA-binding domains"/>
    <property type="match status" value="1"/>
</dbReference>
<dbReference type="PROSITE" id="PS50943">
    <property type="entry name" value="HTH_CROC1"/>
    <property type="match status" value="1"/>
</dbReference>
<feature type="compositionally biased region" description="Low complexity" evidence="1">
    <location>
        <begin position="105"/>
        <end position="118"/>
    </location>
</feature>
<feature type="compositionally biased region" description="Pro residues" evidence="1">
    <location>
        <begin position="192"/>
        <end position="201"/>
    </location>
</feature>
<feature type="region of interest" description="Disordered" evidence="1">
    <location>
        <begin position="176"/>
        <end position="221"/>
    </location>
</feature>
<dbReference type="InterPro" id="IPR001387">
    <property type="entry name" value="Cro/C1-type_HTH"/>
</dbReference>
<evidence type="ECO:0000313" key="4">
    <source>
        <dbReference type="Proteomes" id="UP000324308"/>
    </source>
</evidence>
<dbReference type="Proteomes" id="UP000324308">
    <property type="component" value="Chromosome"/>
</dbReference>
<dbReference type="InterPro" id="IPR010982">
    <property type="entry name" value="Lambda_DNA-bd_dom_sf"/>
</dbReference>
<evidence type="ECO:0000259" key="2">
    <source>
        <dbReference type="PROSITE" id="PS50943"/>
    </source>
</evidence>
<dbReference type="Gene3D" id="1.10.260.40">
    <property type="entry name" value="lambda repressor-like DNA-binding domains"/>
    <property type="match status" value="1"/>
</dbReference>
<sequence>MSEGREGEELRAARIRAGLTQEEAARRAGISVRTVRHIERGQVRNPRHASLDAWPAWSATGARRPRSGTGRRPHDTAPRRLRDTPAGAADRAACREAGRHAAETACPPRTAGGPARPGRPARRDGRRALARPAAAQPRQSVAHLRRPLRRVLDEDTGSAAGRRIRTVRGGYVLDSDGVRLDLRSSTNASPTPGRPPPPPGRSPGAVRRGPAQQTGPAARGRVASVAASAVVRVAQRHVDVAIDCADLALRLNRPASAVEHLAAPRTRNRCTSRYRPG</sequence>
<feature type="domain" description="HTH cro/C1-type" evidence="2">
    <location>
        <begin position="10"/>
        <end position="46"/>
    </location>
</feature>
<feature type="compositionally biased region" description="Basic and acidic residues" evidence="1">
    <location>
        <begin position="92"/>
        <end position="102"/>
    </location>
</feature>